<gene>
    <name evidence="1" type="ORF">ASPBRDRAFT_44376</name>
</gene>
<dbReference type="VEuPathDB" id="FungiDB:ASPBRDRAFT_44376"/>
<evidence type="ECO:0000313" key="1">
    <source>
        <dbReference type="EMBL" id="OJJ71436.1"/>
    </source>
</evidence>
<accession>A0A1L9UIA6</accession>
<dbReference type="EMBL" id="KV878685">
    <property type="protein sequence ID" value="OJJ71436.1"/>
    <property type="molecule type" value="Genomic_DNA"/>
</dbReference>
<dbReference type="AlphaFoldDB" id="A0A1L9UIA6"/>
<dbReference type="RefSeq" id="XP_067478684.1">
    <property type="nucleotide sequence ID" value="XM_067625182.1"/>
</dbReference>
<protein>
    <submittedName>
        <fullName evidence="1">Uncharacterized protein</fullName>
    </submittedName>
</protein>
<sequence>MYLPTLTRTTPYNKQAAATRGRDLRNIYKSKESVHSWHDFDLDESWGYDGQGFECADSFLFYPSILLPLPCYRPVVSLNISI</sequence>
<feature type="non-terminal residue" evidence="1">
    <location>
        <position position="82"/>
    </location>
</feature>
<dbReference type="OrthoDB" id="4489513at2759"/>
<dbReference type="GeneID" id="93577670"/>
<evidence type="ECO:0000313" key="2">
    <source>
        <dbReference type="Proteomes" id="UP000184499"/>
    </source>
</evidence>
<dbReference type="Proteomes" id="UP000184499">
    <property type="component" value="Unassembled WGS sequence"/>
</dbReference>
<keyword evidence="2" id="KW-1185">Reference proteome</keyword>
<dbReference type="OMA" id="QGFECAD"/>
<proteinExistence type="predicted"/>
<organism evidence="1 2">
    <name type="scientific">Aspergillus brasiliensis (strain CBS 101740 / IMI 381727 / IBT 21946)</name>
    <dbReference type="NCBI Taxonomy" id="767769"/>
    <lineage>
        <taxon>Eukaryota</taxon>
        <taxon>Fungi</taxon>
        <taxon>Dikarya</taxon>
        <taxon>Ascomycota</taxon>
        <taxon>Pezizomycotina</taxon>
        <taxon>Eurotiomycetes</taxon>
        <taxon>Eurotiomycetidae</taxon>
        <taxon>Eurotiales</taxon>
        <taxon>Aspergillaceae</taxon>
        <taxon>Aspergillus</taxon>
        <taxon>Aspergillus subgen. Circumdati</taxon>
    </lineage>
</organism>
<name>A0A1L9UIA6_ASPBC</name>
<reference evidence="2" key="1">
    <citation type="journal article" date="2017" name="Genome Biol.">
        <title>Comparative genomics reveals high biological diversity and specific adaptations in the industrially and medically important fungal genus Aspergillus.</title>
        <authorList>
            <person name="de Vries R.P."/>
            <person name="Riley R."/>
            <person name="Wiebenga A."/>
            <person name="Aguilar-Osorio G."/>
            <person name="Amillis S."/>
            <person name="Uchima C.A."/>
            <person name="Anderluh G."/>
            <person name="Asadollahi M."/>
            <person name="Askin M."/>
            <person name="Barry K."/>
            <person name="Battaglia E."/>
            <person name="Bayram O."/>
            <person name="Benocci T."/>
            <person name="Braus-Stromeyer S.A."/>
            <person name="Caldana C."/>
            <person name="Canovas D."/>
            <person name="Cerqueira G.C."/>
            <person name="Chen F."/>
            <person name="Chen W."/>
            <person name="Choi C."/>
            <person name="Clum A."/>
            <person name="Dos Santos R.A."/>
            <person name="Damasio A.R."/>
            <person name="Diallinas G."/>
            <person name="Emri T."/>
            <person name="Fekete E."/>
            <person name="Flipphi M."/>
            <person name="Freyberg S."/>
            <person name="Gallo A."/>
            <person name="Gournas C."/>
            <person name="Habgood R."/>
            <person name="Hainaut M."/>
            <person name="Harispe M.L."/>
            <person name="Henrissat B."/>
            <person name="Hilden K.S."/>
            <person name="Hope R."/>
            <person name="Hossain A."/>
            <person name="Karabika E."/>
            <person name="Karaffa L."/>
            <person name="Karanyi Z."/>
            <person name="Krasevec N."/>
            <person name="Kuo A."/>
            <person name="Kusch H."/>
            <person name="LaButti K."/>
            <person name="Lagendijk E.L."/>
            <person name="Lapidus A."/>
            <person name="Levasseur A."/>
            <person name="Lindquist E."/>
            <person name="Lipzen A."/>
            <person name="Logrieco A.F."/>
            <person name="MacCabe A."/>
            <person name="Maekelae M.R."/>
            <person name="Malavazi I."/>
            <person name="Melin P."/>
            <person name="Meyer V."/>
            <person name="Mielnichuk N."/>
            <person name="Miskei M."/>
            <person name="Molnar A.P."/>
            <person name="Mule G."/>
            <person name="Ngan C.Y."/>
            <person name="Orejas M."/>
            <person name="Orosz E."/>
            <person name="Ouedraogo J.P."/>
            <person name="Overkamp K.M."/>
            <person name="Park H.-S."/>
            <person name="Perrone G."/>
            <person name="Piumi F."/>
            <person name="Punt P.J."/>
            <person name="Ram A.F."/>
            <person name="Ramon A."/>
            <person name="Rauscher S."/>
            <person name="Record E."/>
            <person name="Riano-Pachon D.M."/>
            <person name="Robert V."/>
            <person name="Roehrig J."/>
            <person name="Ruller R."/>
            <person name="Salamov A."/>
            <person name="Salih N.S."/>
            <person name="Samson R.A."/>
            <person name="Sandor E."/>
            <person name="Sanguinetti M."/>
            <person name="Schuetze T."/>
            <person name="Sepcic K."/>
            <person name="Shelest E."/>
            <person name="Sherlock G."/>
            <person name="Sophianopoulou V."/>
            <person name="Squina F.M."/>
            <person name="Sun H."/>
            <person name="Susca A."/>
            <person name="Todd R.B."/>
            <person name="Tsang A."/>
            <person name="Unkles S.E."/>
            <person name="van de Wiele N."/>
            <person name="van Rossen-Uffink D."/>
            <person name="Oliveira J.V."/>
            <person name="Vesth T.C."/>
            <person name="Visser J."/>
            <person name="Yu J.-H."/>
            <person name="Zhou M."/>
            <person name="Andersen M.R."/>
            <person name="Archer D.B."/>
            <person name="Baker S.E."/>
            <person name="Benoit I."/>
            <person name="Brakhage A.A."/>
            <person name="Braus G.H."/>
            <person name="Fischer R."/>
            <person name="Frisvad J.C."/>
            <person name="Goldman G.H."/>
            <person name="Houbraken J."/>
            <person name="Oakley B."/>
            <person name="Pocsi I."/>
            <person name="Scazzocchio C."/>
            <person name="Seiboth B."/>
            <person name="vanKuyk P.A."/>
            <person name="Wortman J."/>
            <person name="Dyer P.S."/>
            <person name="Grigoriev I.V."/>
        </authorList>
    </citation>
    <scope>NUCLEOTIDE SEQUENCE [LARGE SCALE GENOMIC DNA]</scope>
    <source>
        <strain evidence="2">CBS 101740 / IMI 381727 / IBT 21946</strain>
    </source>
</reference>